<name>A0A9D1MXA8_9BACT</name>
<keyword evidence="4" id="KW-1133">Transmembrane helix</keyword>
<dbReference type="Proteomes" id="UP000886852">
    <property type="component" value="Unassembled WGS sequence"/>
</dbReference>
<keyword evidence="4" id="KW-0472">Membrane</keyword>
<dbReference type="GO" id="GO:0016881">
    <property type="term" value="F:acid-amino acid ligase activity"/>
    <property type="evidence" value="ECO:0007669"/>
    <property type="project" value="InterPro"/>
</dbReference>
<feature type="transmembrane region" description="Helical" evidence="4">
    <location>
        <begin position="61"/>
        <end position="79"/>
    </location>
</feature>
<comment type="caution">
    <text evidence="6">The sequence shown here is derived from an EMBL/GenBank/DDBJ whole genome shotgun (WGS) entry which is preliminary data.</text>
</comment>
<reference evidence="6" key="2">
    <citation type="journal article" date="2021" name="PeerJ">
        <title>Extensive microbial diversity within the chicken gut microbiome revealed by metagenomics and culture.</title>
        <authorList>
            <person name="Gilroy R."/>
            <person name="Ravi A."/>
            <person name="Getino M."/>
            <person name="Pursley I."/>
            <person name="Horton D.L."/>
            <person name="Alikhan N.F."/>
            <person name="Baker D."/>
            <person name="Gharbi K."/>
            <person name="Hall N."/>
            <person name="Watson M."/>
            <person name="Adriaenssens E.M."/>
            <person name="Foster-Nyarko E."/>
            <person name="Jarju S."/>
            <person name="Secka A."/>
            <person name="Antonio M."/>
            <person name="Oren A."/>
            <person name="Chaudhuri R.R."/>
            <person name="La Ragione R."/>
            <person name="Hildebrand F."/>
            <person name="Pallen M.J."/>
        </authorList>
    </citation>
    <scope>NUCLEOTIDE SEQUENCE</scope>
    <source>
        <strain evidence="6">ChiHjej12B11-7776</strain>
    </source>
</reference>
<dbReference type="InterPro" id="IPR013221">
    <property type="entry name" value="Mur_ligase_cen"/>
</dbReference>
<dbReference type="AlphaFoldDB" id="A0A9D1MXA8"/>
<dbReference type="PANTHER" id="PTHR43024">
    <property type="entry name" value="UDP-N-ACETYLMURAMOYL-TRIPEPTIDE--D-ALANYL-D-ALANINE LIGASE"/>
    <property type="match status" value="1"/>
</dbReference>
<evidence type="ECO:0000313" key="6">
    <source>
        <dbReference type="EMBL" id="HIU91213.1"/>
    </source>
</evidence>
<dbReference type="SUPFAM" id="SSF53244">
    <property type="entry name" value="MurD-like peptide ligases, peptide-binding domain"/>
    <property type="match status" value="1"/>
</dbReference>
<evidence type="ECO:0000313" key="7">
    <source>
        <dbReference type="Proteomes" id="UP000886852"/>
    </source>
</evidence>
<dbReference type="Pfam" id="PF08245">
    <property type="entry name" value="Mur_ligase_M"/>
    <property type="match status" value="1"/>
</dbReference>
<evidence type="ECO:0000256" key="2">
    <source>
        <dbReference type="ARBA" id="ARBA00022741"/>
    </source>
</evidence>
<feature type="transmembrane region" description="Helical" evidence="4">
    <location>
        <begin position="122"/>
        <end position="140"/>
    </location>
</feature>
<keyword evidence="3" id="KW-0067">ATP-binding</keyword>
<evidence type="ECO:0000256" key="3">
    <source>
        <dbReference type="ARBA" id="ARBA00022840"/>
    </source>
</evidence>
<evidence type="ECO:0000256" key="4">
    <source>
        <dbReference type="SAM" id="Phobius"/>
    </source>
</evidence>
<keyword evidence="1" id="KW-0436">Ligase</keyword>
<accession>A0A9D1MXA8</accession>
<dbReference type="EMBL" id="DVOC01000072">
    <property type="protein sequence ID" value="HIU91213.1"/>
    <property type="molecule type" value="Genomic_DNA"/>
</dbReference>
<sequence length="478" mass="52045">MTYALWCAAALCCLSAEYLRILQHSGYKPQRGYCRCFFTWHFAVTAAVAAYGLFCRFCAPLPWLVCGGYTLAALPLTLIRKKSPLRFTKRAVRIFAVNFALTAVLSLHFACFLPIFTPLTVLLAWLMCLPVDCVIARMYIRKACRKLRDSGVTVVAITGSYGKTSCKDMLHALLCDSIAPDGSCNTPLGIAAFINRSELSGRYLILEFGARKRGDIALLCRLYKPFCGIITGVCAQHLSTFKREENVLAAKRELAENVPPDGFCVMGEGAKALLGAGASTTTLTSVQCRDVTLSPQGITFVAKRDGETAQISLPHVTEYSADTFALCAEVCLRLGQSFAATVKNAAFVKQTAHRMQMTYNGRFYVIDDSYNASIEGVKGACRTLEKLRGVVALSQGIVEGGKRTVELNRRCGEMLGNCCETVVAIGKNAAYIAEGAAKTECRVLTAKNLKEGLKAALPYVKSEGFLLFQNDLPDLPNV</sequence>
<reference evidence="6" key="1">
    <citation type="submission" date="2020-10" db="EMBL/GenBank/DDBJ databases">
        <authorList>
            <person name="Gilroy R."/>
        </authorList>
    </citation>
    <scope>NUCLEOTIDE SEQUENCE</scope>
    <source>
        <strain evidence="6">ChiHjej12B11-7776</strain>
    </source>
</reference>
<dbReference type="Gene3D" id="3.90.190.20">
    <property type="entry name" value="Mur ligase, C-terminal domain"/>
    <property type="match status" value="1"/>
</dbReference>
<evidence type="ECO:0000256" key="1">
    <source>
        <dbReference type="ARBA" id="ARBA00022598"/>
    </source>
</evidence>
<organism evidence="6 7">
    <name type="scientific">Candidatus Fimimonas merdipullorum</name>
    <dbReference type="NCBI Taxonomy" id="2840822"/>
    <lineage>
        <taxon>Bacteria</taxon>
        <taxon>Pseudomonadati</taxon>
        <taxon>Myxococcota</taxon>
        <taxon>Myxococcia</taxon>
        <taxon>Myxococcales</taxon>
        <taxon>Cystobacterineae</taxon>
        <taxon>Myxococcaceae</taxon>
        <taxon>Myxococcaceae incertae sedis</taxon>
        <taxon>Candidatus Fimimonas</taxon>
    </lineage>
</organism>
<protein>
    <recommendedName>
        <fullName evidence="5">Mur ligase central domain-containing protein</fullName>
    </recommendedName>
</protein>
<dbReference type="GO" id="GO:0005524">
    <property type="term" value="F:ATP binding"/>
    <property type="evidence" value="ECO:0007669"/>
    <property type="project" value="UniProtKB-KW"/>
</dbReference>
<gene>
    <name evidence="6" type="ORF">IAC72_04310</name>
</gene>
<dbReference type="PANTHER" id="PTHR43024:SF1">
    <property type="entry name" value="UDP-N-ACETYLMURAMOYL-TRIPEPTIDE--D-ALANYL-D-ALANINE LIGASE"/>
    <property type="match status" value="1"/>
</dbReference>
<feature type="transmembrane region" description="Helical" evidence="4">
    <location>
        <begin position="91"/>
        <end position="116"/>
    </location>
</feature>
<dbReference type="Gene3D" id="3.40.1190.10">
    <property type="entry name" value="Mur-like, catalytic domain"/>
    <property type="match status" value="1"/>
</dbReference>
<dbReference type="SUPFAM" id="SSF53623">
    <property type="entry name" value="MurD-like peptide ligases, catalytic domain"/>
    <property type="match status" value="1"/>
</dbReference>
<dbReference type="InterPro" id="IPR036565">
    <property type="entry name" value="Mur-like_cat_sf"/>
</dbReference>
<feature type="domain" description="Mur ligase central" evidence="5">
    <location>
        <begin position="157"/>
        <end position="267"/>
    </location>
</feature>
<dbReference type="InterPro" id="IPR051046">
    <property type="entry name" value="MurCDEF_CellWall_CoF430Synth"/>
</dbReference>
<dbReference type="InterPro" id="IPR036615">
    <property type="entry name" value="Mur_ligase_C_dom_sf"/>
</dbReference>
<keyword evidence="2" id="KW-0547">Nucleotide-binding</keyword>
<keyword evidence="4" id="KW-0812">Transmembrane</keyword>
<proteinExistence type="predicted"/>
<evidence type="ECO:0000259" key="5">
    <source>
        <dbReference type="Pfam" id="PF08245"/>
    </source>
</evidence>